<evidence type="ECO:0000256" key="7">
    <source>
        <dbReference type="ARBA" id="ARBA00022723"/>
    </source>
</evidence>
<evidence type="ECO:0000313" key="13">
    <source>
        <dbReference type="EMBL" id="KAK7678458.1"/>
    </source>
</evidence>
<evidence type="ECO:0000256" key="10">
    <source>
        <dbReference type="ARBA" id="ARBA00023004"/>
    </source>
</evidence>
<comment type="similarity">
    <text evidence="4">Belongs to the cytochrome P450 family.</text>
</comment>
<name>A0AAW0FAU9_9APHY</name>
<keyword evidence="8" id="KW-1133">Transmembrane helix</keyword>
<evidence type="ECO:0000313" key="14">
    <source>
        <dbReference type="Proteomes" id="UP001385951"/>
    </source>
</evidence>
<keyword evidence="5" id="KW-0349">Heme</keyword>
<evidence type="ECO:0000256" key="2">
    <source>
        <dbReference type="ARBA" id="ARBA00004370"/>
    </source>
</evidence>
<evidence type="ECO:0000256" key="12">
    <source>
        <dbReference type="ARBA" id="ARBA00023136"/>
    </source>
</evidence>
<dbReference type="GO" id="GO:0004497">
    <property type="term" value="F:monooxygenase activity"/>
    <property type="evidence" value="ECO:0007669"/>
    <property type="project" value="UniProtKB-KW"/>
</dbReference>
<keyword evidence="11" id="KW-0503">Monooxygenase</keyword>
<keyword evidence="9" id="KW-0560">Oxidoreductase</keyword>
<dbReference type="InterPro" id="IPR050364">
    <property type="entry name" value="Cytochrome_P450_fung"/>
</dbReference>
<comment type="caution">
    <text evidence="13">The sequence shown here is derived from an EMBL/GenBank/DDBJ whole genome shotgun (WGS) entry which is preliminary data.</text>
</comment>
<protein>
    <recommendedName>
        <fullName evidence="15">Cytochrome P450</fullName>
    </recommendedName>
</protein>
<sequence length="91" mass="10217">MMVLPLTVPHCVTRDDEYKGFFIPAGSIIIVNAWSVLHDLDVFSEPETFKPERFIRDGCLDSSVRNPLKYAFGLGRRSASLFMTIASALHT</sequence>
<keyword evidence="12" id="KW-0472">Membrane</keyword>
<dbReference type="InterPro" id="IPR002401">
    <property type="entry name" value="Cyt_P450_E_grp-I"/>
</dbReference>
<dbReference type="InterPro" id="IPR036396">
    <property type="entry name" value="Cyt_P450_sf"/>
</dbReference>
<evidence type="ECO:0000256" key="11">
    <source>
        <dbReference type="ARBA" id="ARBA00023033"/>
    </source>
</evidence>
<dbReference type="EMBL" id="JASBNA010000071">
    <property type="protein sequence ID" value="KAK7678458.1"/>
    <property type="molecule type" value="Genomic_DNA"/>
</dbReference>
<proteinExistence type="inferred from homology"/>
<keyword evidence="6" id="KW-0812">Transmembrane</keyword>
<comment type="cofactor">
    <cofactor evidence="1">
        <name>heme</name>
        <dbReference type="ChEBI" id="CHEBI:30413"/>
    </cofactor>
</comment>
<accession>A0AAW0FAU9</accession>
<comment type="pathway">
    <text evidence="3">Secondary metabolite biosynthesis.</text>
</comment>
<keyword evidence="14" id="KW-1185">Reference proteome</keyword>
<dbReference type="Pfam" id="PF00067">
    <property type="entry name" value="p450"/>
    <property type="match status" value="1"/>
</dbReference>
<evidence type="ECO:0000256" key="5">
    <source>
        <dbReference type="ARBA" id="ARBA00022617"/>
    </source>
</evidence>
<reference evidence="13 14" key="1">
    <citation type="submission" date="2022-09" db="EMBL/GenBank/DDBJ databases">
        <authorList>
            <person name="Palmer J.M."/>
        </authorList>
    </citation>
    <scope>NUCLEOTIDE SEQUENCE [LARGE SCALE GENOMIC DNA]</scope>
    <source>
        <strain evidence="13 14">DSM 7382</strain>
    </source>
</reference>
<dbReference type="GO" id="GO:0005506">
    <property type="term" value="F:iron ion binding"/>
    <property type="evidence" value="ECO:0007669"/>
    <property type="project" value="InterPro"/>
</dbReference>
<dbReference type="PANTHER" id="PTHR46300">
    <property type="entry name" value="P450, PUTATIVE (EUROFUNG)-RELATED-RELATED"/>
    <property type="match status" value="1"/>
</dbReference>
<dbReference type="GO" id="GO:0016020">
    <property type="term" value="C:membrane"/>
    <property type="evidence" value="ECO:0007669"/>
    <property type="project" value="UniProtKB-SubCell"/>
</dbReference>
<organism evidence="13 14">
    <name type="scientific">Cerrena zonata</name>
    <dbReference type="NCBI Taxonomy" id="2478898"/>
    <lineage>
        <taxon>Eukaryota</taxon>
        <taxon>Fungi</taxon>
        <taxon>Dikarya</taxon>
        <taxon>Basidiomycota</taxon>
        <taxon>Agaricomycotina</taxon>
        <taxon>Agaricomycetes</taxon>
        <taxon>Polyporales</taxon>
        <taxon>Cerrenaceae</taxon>
        <taxon>Cerrena</taxon>
    </lineage>
</organism>
<evidence type="ECO:0000256" key="6">
    <source>
        <dbReference type="ARBA" id="ARBA00022692"/>
    </source>
</evidence>
<dbReference type="GO" id="GO:0016705">
    <property type="term" value="F:oxidoreductase activity, acting on paired donors, with incorporation or reduction of molecular oxygen"/>
    <property type="evidence" value="ECO:0007669"/>
    <property type="project" value="InterPro"/>
</dbReference>
<evidence type="ECO:0000256" key="4">
    <source>
        <dbReference type="ARBA" id="ARBA00010617"/>
    </source>
</evidence>
<dbReference type="InterPro" id="IPR001128">
    <property type="entry name" value="Cyt_P450"/>
</dbReference>
<dbReference type="AlphaFoldDB" id="A0AAW0FAU9"/>
<evidence type="ECO:0000256" key="3">
    <source>
        <dbReference type="ARBA" id="ARBA00005179"/>
    </source>
</evidence>
<keyword evidence="7" id="KW-0479">Metal-binding</keyword>
<dbReference type="PRINTS" id="PR00463">
    <property type="entry name" value="EP450I"/>
</dbReference>
<evidence type="ECO:0008006" key="15">
    <source>
        <dbReference type="Google" id="ProtNLM"/>
    </source>
</evidence>
<dbReference type="GO" id="GO:0020037">
    <property type="term" value="F:heme binding"/>
    <property type="evidence" value="ECO:0007669"/>
    <property type="project" value="InterPro"/>
</dbReference>
<dbReference type="Proteomes" id="UP001385951">
    <property type="component" value="Unassembled WGS sequence"/>
</dbReference>
<keyword evidence="10" id="KW-0408">Iron</keyword>
<evidence type="ECO:0000256" key="1">
    <source>
        <dbReference type="ARBA" id="ARBA00001971"/>
    </source>
</evidence>
<evidence type="ECO:0000256" key="8">
    <source>
        <dbReference type="ARBA" id="ARBA00022989"/>
    </source>
</evidence>
<dbReference type="SUPFAM" id="SSF48264">
    <property type="entry name" value="Cytochrome P450"/>
    <property type="match status" value="1"/>
</dbReference>
<dbReference type="Gene3D" id="1.10.630.10">
    <property type="entry name" value="Cytochrome P450"/>
    <property type="match status" value="1"/>
</dbReference>
<gene>
    <name evidence="13" type="ORF">QCA50_018518</name>
</gene>
<evidence type="ECO:0000256" key="9">
    <source>
        <dbReference type="ARBA" id="ARBA00023002"/>
    </source>
</evidence>
<comment type="subcellular location">
    <subcellularLocation>
        <location evidence="2">Membrane</location>
    </subcellularLocation>
</comment>